<dbReference type="SUPFAM" id="SSF50729">
    <property type="entry name" value="PH domain-like"/>
    <property type="match status" value="1"/>
</dbReference>
<dbReference type="PANTHER" id="PTHR23138:SF155">
    <property type="entry name" value="RIKEN CDNA 1700123L14 GENE"/>
    <property type="match status" value="1"/>
</dbReference>
<accession>A0A061I290</accession>
<reference evidence="13" key="1">
    <citation type="journal article" date="2013" name="Nat. Biotechnol.">
        <title>Chinese hamster genome sequenced from sorted chromosomes.</title>
        <authorList>
            <person name="Brinkrolf K."/>
            <person name="Rupp O."/>
            <person name="Laux H."/>
            <person name="Kollin F."/>
            <person name="Ernst W."/>
            <person name="Linke B."/>
            <person name="Kofler R."/>
            <person name="Romand S."/>
            <person name="Hesse F."/>
            <person name="Budach W.E."/>
            <person name="Galosy S."/>
            <person name="Muller D."/>
            <person name="Noll T."/>
            <person name="Wienberg J."/>
            <person name="Jostock T."/>
            <person name="Leonard M."/>
            <person name="Grillari J."/>
            <person name="Tauch A."/>
            <person name="Goesmann A."/>
            <person name="Helk B."/>
            <person name="Mott J.E."/>
            <person name="Puhler A."/>
            <person name="Borth N."/>
        </authorList>
    </citation>
    <scope>NUCLEOTIDE SEQUENCE [LARGE SCALE GENOMIC DNA]</scope>
    <source>
        <strain evidence="13">17A/GY</strain>
    </source>
</reference>
<feature type="region of interest" description="Disordered" evidence="10">
    <location>
        <begin position="206"/>
        <end position="299"/>
    </location>
</feature>
<gene>
    <name evidence="12" type="ORF">H671_8g19390</name>
</gene>
<name>A0A061I290_CRIGR</name>
<dbReference type="GO" id="GO:0006606">
    <property type="term" value="P:protein import into nucleus"/>
    <property type="evidence" value="ECO:0007669"/>
    <property type="project" value="TreeGrafter"/>
</dbReference>
<keyword evidence="7" id="KW-0811">Translocation</keyword>
<dbReference type="InterPro" id="IPR015007">
    <property type="entry name" value="NUP2/50/61"/>
</dbReference>
<dbReference type="GO" id="GO:0005643">
    <property type="term" value="C:nuclear pore"/>
    <property type="evidence" value="ECO:0007669"/>
    <property type="project" value="UniProtKB-SubCell"/>
</dbReference>
<dbReference type="InterPro" id="IPR000156">
    <property type="entry name" value="Ran_bind_dom"/>
</dbReference>
<evidence type="ECO:0000313" key="13">
    <source>
        <dbReference type="Proteomes" id="UP000030759"/>
    </source>
</evidence>
<dbReference type="InterPro" id="IPR011993">
    <property type="entry name" value="PH-like_dom_sf"/>
</dbReference>
<feature type="region of interest" description="Disordered" evidence="10">
    <location>
        <begin position="463"/>
        <end position="513"/>
    </location>
</feature>
<dbReference type="SMART" id="SM00160">
    <property type="entry name" value="RanBD"/>
    <property type="match status" value="1"/>
</dbReference>
<evidence type="ECO:0000256" key="2">
    <source>
        <dbReference type="ARBA" id="ARBA00022448"/>
    </source>
</evidence>
<keyword evidence="8" id="KW-0906">Nuclear pore complex</keyword>
<evidence type="ECO:0000256" key="10">
    <source>
        <dbReference type="SAM" id="MobiDB-lite"/>
    </source>
</evidence>
<evidence type="ECO:0000313" key="12">
    <source>
        <dbReference type="EMBL" id="ERE66476.1"/>
    </source>
</evidence>
<evidence type="ECO:0000256" key="1">
    <source>
        <dbReference type="ARBA" id="ARBA00004567"/>
    </source>
</evidence>
<proteinExistence type="predicted"/>
<evidence type="ECO:0000256" key="7">
    <source>
        <dbReference type="ARBA" id="ARBA00023010"/>
    </source>
</evidence>
<evidence type="ECO:0000256" key="5">
    <source>
        <dbReference type="ARBA" id="ARBA00022927"/>
    </source>
</evidence>
<sequence>MKLLDSKVHTTDLKGSWELSTSSIHKYAVYAALFSSVLVLKEPSHVDDYCICLSALKTFLWYRNLCGDSNEINTAFQGKSSRCGHDQLKEKDQGRTTLFPEQGDSHSDSHVFPRFLRDELDVYEHPNLEGYTIEKPLSYGVSFASFSSYWGVPWNANCVTKHGLRHSSLLNVKYILIESPKGRPLSGPTESCGDPEGHSTYMAKKNAKKEVTGRNWHQDTEEEGTFSLASQDVLRNRTIKRAKRRHTRLQSDSGGTSKGIKGLAVTSGEGESGNSPGEKPREGISTRKNTARAAAEPKAALGSVTANGPTFLDHEQISDPQTNGYSQHATYLGLSFSQAYAGSVYHRQLTGLNCSVRDWIVKHVNSNPFCDLTPVFKQYEKYLVAIEKQLHSSYGCLSEREPNRGLLGAQPPSLVVATQLQPEAVLSEKTESIAEKKAEPPEGATITSCNFVKNTESPFLGSLSSGPINGVSSPTRSSSLTGKGTTPKKPASAKTLESPANGGSDECKGKRDETSKAVLVEGKEEGIFYSKKCRLFYKKDNEFKEKGGGILRLKATANQKTRLLVQDTKLGNILLNVLVPPNMPCTRMGRNNVLIVCVPDPPLDKKSATIEVTMLIRVKTCKDAEELHKILLQKKGV</sequence>
<evidence type="ECO:0000256" key="4">
    <source>
        <dbReference type="ARBA" id="ARBA00022816"/>
    </source>
</evidence>
<dbReference type="PANTHER" id="PTHR23138">
    <property type="entry name" value="RAN BINDING PROTEIN"/>
    <property type="match status" value="1"/>
</dbReference>
<dbReference type="Pfam" id="PF08911">
    <property type="entry name" value="NUP50"/>
    <property type="match status" value="1"/>
</dbReference>
<dbReference type="CDD" id="cd13170">
    <property type="entry name" value="RanBD_NUP50"/>
    <property type="match status" value="1"/>
</dbReference>
<evidence type="ECO:0000256" key="3">
    <source>
        <dbReference type="ARBA" id="ARBA00022737"/>
    </source>
</evidence>
<keyword evidence="3" id="KW-0677">Repeat</keyword>
<keyword evidence="5" id="KW-0653">Protein transport</keyword>
<evidence type="ECO:0000259" key="11">
    <source>
        <dbReference type="SMART" id="SM00160"/>
    </source>
</evidence>
<dbReference type="InterPro" id="IPR045255">
    <property type="entry name" value="RanBP1-like"/>
</dbReference>
<dbReference type="EMBL" id="KE682649">
    <property type="protein sequence ID" value="ERE66476.1"/>
    <property type="molecule type" value="Genomic_DNA"/>
</dbReference>
<dbReference type="GO" id="GO:0051028">
    <property type="term" value="P:mRNA transport"/>
    <property type="evidence" value="ECO:0007669"/>
    <property type="project" value="UniProtKB-KW"/>
</dbReference>
<evidence type="ECO:0000256" key="9">
    <source>
        <dbReference type="ARBA" id="ARBA00023242"/>
    </source>
</evidence>
<organism evidence="12 13">
    <name type="scientific">Cricetulus griseus</name>
    <name type="common">Chinese hamster</name>
    <name type="synonym">Cricetulus barabensis griseus</name>
    <dbReference type="NCBI Taxonomy" id="10029"/>
    <lineage>
        <taxon>Eukaryota</taxon>
        <taxon>Metazoa</taxon>
        <taxon>Chordata</taxon>
        <taxon>Craniata</taxon>
        <taxon>Vertebrata</taxon>
        <taxon>Euteleostomi</taxon>
        <taxon>Mammalia</taxon>
        <taxon>Eutheria</taxon>
        <taxon>Euarchontoglires</taxon>
        <taxon>Glires</taxon>
        <taxon>Rodentia</taxon>
        <taxon>Myomorpha</taxon>
        <taxon>Muroidea</taxon>
        <taxon>Cricetidae</taxon>
        <taxon>Cricetinae</taxon>
        <taxon>Cricetulus</taxon>
    </lineage>
</organism>
<keyword evidence="2" id="KW-0813">Transport</keyword>
<evidence type="ECO:0000256" key="8">
    <source>
        <dbReference type="ARBA" id="ARBA00023132"/>
    </source>
</evidence>
<evidence type="ECO:0000256" key="6">
    <source>
        <dbReference type="ARBA" id="ARBA00022990"/>
    </source>
</evidence>
<feature type="compositionally biased region" description="Basic and acidic residues" evidence="10">
    <location>
        <begin position="208"/>
        <end position="219"/>
    </location>
</feature>
<feature type="compositionally biased region" description="Polar residues" evidence="10">
    <location>
        <begin position="463"/>
        <end position="484"/>
    </location>
</feature>
<keyword evidence="9" id="KW-0539">Nucleus</keyword>
<keyword evidence="6" id="KW-0007">Acetylation</keyword>
<feature type="compositionally biased region" description="Low complexity" evidence="10">
    <location>
        <begin position="267"/>
        <end position="277"/>
    </location>
</feature>
<dbReference type="Pfam" id="PF00638">
    <property type="entry name" value="Ran_BP1"/>
    <property type="match status" value="1"/>
</dbReference>
<comment type="subcellular location">
    <subcellularLocation>
        <location evidence="1">Nucleus</location>
        <location evidence="1">Nuclear pore complex</location>
    </subcellularLocation>
</comment>
<dbReference type="AlphaFoldDB" id="A0A061I290"/>
<keyword evidence="4" id="KW-0509">mRNA transport</keyword>
<dbReference type="Gene3D" id="2.30.29.30">
    <property type="entry name" value="Pleckstrin-homology domain (PH domain)/Phosphotyrosine-binding domain (PTB)"/>
    <property type="match status" value="1"/>
</dbReference>
<feature type="compositionally biased region" description="Basic residues" evidence="10">
    <location>
        <begin position="237"/>
        <end position="248"/>
    </location>
</feature>
<feature type="domain" description="RanBD1" evidence="11">
    <location>
        <begin position="516"/>
        <end position="635"/>
    </location>
</feature>
<protein>
    <submittedName>
        <fullName evidence="12">Nuclear pore complex protein Nup50-like protein</fullName>
    </submittedName>
</protein>
<dbReference type="Proteomes" id="UP000030759">
    <property type="component" value="Unassembled WGS sequence"/>
</dbReference>